<gene>
    <name evidence="4" type="ORF">Cch02nite_57980</name>
</gene>
<accession>A0A8J3K1H8</accession>
<dbReference type="Proteomes" id="UP000619293">
    <property type="component" value="Unassembled WGS sequence"/>
</dbReference>
<dbReference type="PANTHER" id="PTHR32208">
    <property type="entry name" value="SECRETED PROTEIN-RELATED"/>
    <property type="match status" value="1"/>
</dbReference>
<name>A0A8J3K1H8_9ACTN</name>
<dbReference type="InterPro" id="IPR029010">
    <property type="entry name" value="ThuA-like"/>
</dbReference>
<dbReference type="InterPro" id="IPR015202">
    <property type="entry name" value="GO-like_E_set"/>
</dbReference>
<dbReference type="GO" id="GO:0005975">
    <property type="term" value="P:carbohydrate metabolic process"/>
    <property type="evidence" value="ECO:0007669"/>
    <property type="project" value="UniProtKB-ARBA"/>
</dbReference>
<organism evidence="4 5">
    <name type="scientific">Catellatospora chokoriensis</name>
    <dbReference type="NCBI Taxonomy" id="310353"/>
    <lineage>
        <taxon>Bacteria</taxon>
        <taxon>Bacillati</taxon>
        <taxon>Actinomycetota</taxon>
        <taxon>Actinomycetes</taxon>
        <taxon>Micromonosporales</taxon>
        <taxon>Micromonosporaceae</taxon>
        <taxon>Catellatospora</taxon>
    </lineage>
</organism>
<dbReference type="InterPro" id="IPR013320">
    <property type="entry name" value="ConA-like_dom_sf"/>
</dbReference>
<dbReference type="SUPFAM" id="SSF50965">
    <property type="entry name" value="Galactose oxidase, central domain"/>
    <property type="match status" value="1"/>
</dbReference>
<dbReference type="InterPro" id="IPR037293">
    <property type="entry name" value="Gal_Oxidase_central_sf"/>
</dbReference>
<dbReference type="PANTHER" id="PTHR32208:SF21">
    <property type="entry name" value="LOW QUALITY PROTEIN: ALDEHYDE OXIDASE GLOX-LIKE"/>
    <property type="match status" value="1"/>
</dbReference>
<evidence type="ECO:0000256" key="2">
    <source>
        <dbReference type="ARBA" id="ARBA00023157"/>
    </source>
</evidence>
<evidence type="ECO:0000256" key="1">
    <source>
        <dbReference type="ARBA" id="ARBA00022729"/>
    </source>
</evidence>
<dbReference type="SMART" id="SM00560">
    <property type="entry name" value="LamGL"/>
    <property type="match status" value="2"/>
</dbReference>
<dbReference type="RefSeq" id="WP_191843763.1">
    <property type="nucleotide sequence ID" value="NZ_BAAALB010000038.1"/>
</dbReference>
<dbReference type="InterPro" id="IPR013783">
    <property type="entry name" value="Ig-like_fold"/>
</dbReference>
<dbReference type="Pfam" id="PF09118">
    <property type="entry name" value="GO-like_E_set"/>
    <property type="match status" value="1"/>
</dbReference>
<feature type="domain" description="LamG-like jellyroll fold" evidence="3">
    <location>
        <begin position="1058"/>
        <end position="1201"/>
    </location>
</feature>
<dbReference type="Gene3D" id="2.60.120.260">
    <property type="entry name" value="Galactose-binding domain-like"/>
    <property type="match status" value="1"/>
</dbReference>
<dbReference type="SUPFAM" id="SSF49899">
    <property type="entry name" value="Concanavalin A-like lectins/glucanases"/>
    <property type="match status" value="2"/>
</dbReference>
<evidence type="ECO:0000313" key="4">
    <source>
        <dbReference type="EMBL" id="GIF92354.1"/>
    </source>
</evidence>
<dbReference type="Gene3D" id="2.130.10.80">
    <property type="entry name" value="Galactose oxidase/kelch, beta-propeller"/>
    <property type="match status" value="1"/>
</dbReference>
<evidence type="ECO:0000259" key="3">
    <source>
        <dbReference type="SMART" id="SM00560"/>
    </source>
</evidence>
<evidence type="ECO:0000313" key="5">
    <source>
        <dbReference type="Proteomes" id="UP000619293"/>
    </source>
</evidence>
<reference evidence="4 5" key="1">
    <citation type="submission" date="2021-01" db="EMBL/GenBank/DDBJ databases">
        <title>Whole genome shotgun sequence of Catellatospora chokoriensis NBRC 107358.</title>
        <authorList>
            <person name="Komaki H."/>
            <person name="Tamura T."/>
        </authorList>
    </citation>
    <scope>NUCLEOTIDE SEQUENCE [LARGE SCALE GENOMIC DNA]</scope>
    <source>
        <strain evidence="4 5">NBRC 107358</strain>
    </source>
</reference>
<keyword evidence="5" id="KW-1185">Reference proteome</keyword>
<dbReference type="InterPro" id="IPR006558">
    <property type="entry name" value="LamG-like"/>
</dbReference>
<dbReference type="CDD" id="cd02851">
    <property type="entry name" value="E_set_GO_C"/>
    <property type="match status" value="1"/>
</dbReference>
<dbReference type="InterPro" id="IPR014756">
    <property type="entry name" value="Ig_E-set"/>
</dbReference>
<dbReference type="Pfam" id="PF13385">
    <property type="entry name" value="Laminin_G_3"/>
    <property type="match status" value="2"/>
</dbReference>
<sequence>MKVPRRSARSLLFAQLERWSAGLSGRAAATFVALATVAGLLTGPVAAHAAPDNDGRLSVLLFYKPNFHASNVQARQAVRDLANQLGTQYGQPVDIQETEDPAAFNTANLAIRDTVVFAQTGGVLFNASQRSALEAYIRGGGGFMGLHYTGWSVGESEHDVNPFYARLVGAVSEGHPENPGVRPGRVFVTNTSHPLTQGVTASLTRSDEWYDWVVNPAPWVRTLIQADESSYGMGRQGSMHPVTWCQTIDSGRSWYTSMGHEGTAYSESYMLAQMKNGLAYAAKLLAADCSPPTKDQAGSWSGVTPWPLVPINMALTSDGRVQSFGSVGGWGTDTTPYDWTGNDSVTQGGQMEVDVWDPAQPRTLANLRNGILPNTTYTDLFCAMQVQSPHDHSTMTVGGDDGMGGNSPNDGAIGVTSYTTNNGLQNEAPMNYPRWYPTGTTMPNGDVVVQGGSLTGGPGGRGVLTPEIYTPEQGSGWKKLTGATNSAAYGDGGSDHAGADENRWWYPRAFVSPTTGTLFNITGTQMYELNPYGNSGTGQLTLRGTLPTNISNQGANGNPVGATSTATMFRPGKILQVGGGWWGNGGGPDGARAGFVVDITGGTANPVVTATQPMKYQRHWATSTLLPDGRVLVTGGGRENNGNGGYVTNPEIWNPDTGAWTEVVIPAERARLYHSTALLLPDGRVMIGGGGAPGPRNYTDVEYYSPSYLFDSNNAAPRPVINTAPAKIGYNGTFQITATGTVSKVALVRNGSVTHGFNNDQNFQNLAFSQSGGTVTINSPLNGNYAPAGSYMLFVFDAAGTPSVAKIVKIDPAVIMTQLNPRVVDQFEYPRLPAEWRTNNPPATVDVAAGNSRMVPWTVQSQVQLVRGNATGQGGLGFTGYQLSLGTSGSIRRTVSDLTPGATYRISLRYARDARSSGTAAATATLSIGSLSTTLTATTAQPSTAAYGTYSGTFTAATASQTLALTGTGGASLMIDDLVIVGDNAPPPATGIPVRYEFEEGTGTTAANTGSVSGVGAAVLTGTTGWSVNGVLGKAVNLPGGSTANAVDLPDNLLQGAANFSTSLWVRPDTKSNWTGLFHIGDGLGSAGSYYQIQMQTQASGSTGLAVTFKGKTGPEERVFATPAQDVAVNQWNHVAFTRQGSIGTLYLNGVVIATRTDLTVGMTEVGPTANNWLGRNGYGDAAFDGLMDDVRLYTSTLTAADVAAMYNEGVAVRYTFDENTGTSAANTGAKSSIGAASFLGTTGWSTAGQYGSAVSLPGGAASTNNHVKMADNIAAGLDEQFTVSFWARPDTLPSWVPLVQIGSSTDTFFLLQSSTNGTTTGFGATFKAPGVATQERLLLGAGRDLPLNAWTHVVFTMNGSTGKIYFNGVLQATRTDFTIGIGDVGVGGTTTANFVGGTSWGDARFDGLIDDFRLYGYELSAEQVTQLHQGRR</sequence>
<comment type="caution">
    <text evidence="4">The sequence shown here is derived from an EMBL/GenBank/DDBJ whole genome shotgun (WGS) entry which is preliminary data.</text>
</comment>
<dbReference type="Gene3D" id="2.60.40.10">
    <property type="entry name" value="Immunoglobulins"/>
    <property type="match status" value="1"/>
</dbReference>
<dbReference type="SUPFAM" id="SSF81296">
    <property type="entry name" value="E set domains"/>
    <property type="match status" value="1"/>
</dbReference>
<dbReference type="Gene3D" id="2.60.120.200">
    <property type="match status" value="2"/>
</dbReference>
<protein>
    <recommendedName>
        <fullName evidence="3">LamG-like jellyroll fold domain-containing protein</fullName>
    </recommendedName>
</protein>
<proteinExistence type="predicted"/>
<keyword evidence="1" id="KW-0732">Signal</keyword>
<dbReference type="Gene3D" id="3.40.50.880">
    <property type="match status" value="1"/>
</dbReference>
<dbReference type="InterPro" id="IPR029062">
    <property type="entry name" value="Class_I_gatase-like"/>
</dbReference>
<feature type="domain" description="LamG-like jellyroll fold" evidence="3">
    <location>
        <begin position="1280"/>
        <end position="1423"/>
    </location>
</feature>
<dbReference type="Pfam" id="PF06283">
    <property type="entry name" value="ThuA"/>
    <property type="match status" value="1"/>
</dbReference>
<keyword evidence="2" id="KW-1015">Disulfide bond</keyword>
<dbReference type="EMBL" id="BONG01000044">
    <property type="protein sequence ID" value="GIF92354.1"/>
    <property type="molecule type" value="Genomic_DNA"/>
</dbReference>
<dbReference type="InterPro" id="IPR011043">
    <property type="entry name" value="Gal_Oxase/kelch_b-propeller"/>
</dbReference>
<dbReference type="SUPFAM" id="SSF52317">
    <property type="entry name" value="Class I glutamine amidotransferase-like"/>
    <property type="match status" value="1"/>
</dbReference>